<evidence type="ECO:0000313" key="1">
    <source>
        <dbReference type="EMBL" id="KAF2497494.1"/>
    </source>
</evidence>
<protein>
    <submittedName>
        <fullName evidence="1">Uncharacterized protein</fullName>
    </submittedName>
</protein>
<gene>
    <name evidence="1" type="ORF">BU16DRAFT_315559</name>
</gene>
<proteinExistence type="predicted"/>
<sequence length="98" mass="11306">MAKAALLIFETLITPIPSSAFERKRPNPIALNSTQKCDHLVSPNARTQRRIEDQTQRFDLRLPPKPRKHITEPRLVHQLVPYGVASYHLFQDIPRQAD</sequence>
<name>A0A6A6QZR5_9PEZI</name>
<accession>A0A6A6QZR5</accession>
<dbReference type="Proteomes" id="UP000799750">
    <property type="component" value="Unassembled WGS sequence"/>
</dbReference>
<dbReference type="AlphaFoldDB" id="A0A6A6QZR5"/>
<evidence type="ECO:0000313" key="2">
    <source>
        <dbReference type="Proteomes" id="UP000799750"/>
    </source>
</evidence>
<dbReference type="EMBL" id="MU004186">
    <property type="protein sequence ID" value="KAF2497494.1"/>
    <property type="molecule type" value="Genomic_DNA"/>
</dbReference>
<keyword evidence="2" id="KW-1185">Reference proteome</keyword>
<reference evidence="1" key="1">
    <citation type="journal article" date="2020" name="Stud. Mycol.">
        <title>101 Dothideomycetes genomes: a test case for predicting lifestyles and emergence of pathogens.</title>
        <authorList>
            <person name="Haridas S."/>
            <person name="Albert R."/>
            <person name="Binder M."/>
            <person name="Bloem J."/>
            <person name="Labutti K."/>
            <person name="Salamov A."/>
            <person name="Andreopoulos B."/>
            <person name="Baker S."/>
            <person name="Barry K."/>
            <person name="Bills G."/>
            <person name="Bluhm B."/>
            <person name="Cannon C."/>
            <person name="Castanera R."/>
            <person name="Culley D."/>
            <person name="Daum C."/>
            <person name="Ezra D."/>
            <person name="Gonzalez J."/>
            <person name="Henrissat B."/>
            <person name="Kuo A."/>
            <person name="Liang C."/>
            <person name="Lipzen A."/>
            <person name="Lutzoni F."/>
            <person name="Magnuson J."/>
            <person name="Mondo S."/>
            <person name="Nolan M."/>
            <person name="Ohm R."/>
            <person name="Pangilinan J."/>
            <person name="Park H.-J."/>
            <person name="Ramirez L."/>
            <person name="Alfaro M."/>
            <person name="Sun H."/>
            <person name="Tritt A."/>
            <person name="Yoshinaga Y."/>
            <person name="Zwiers L.-H."/>
            <person name="Turgeon B."/>
            <person name="Goodwin S."/>
            <person name="Spatafora J."/>
            <person name="Crous P."/>
            <person name="Grigoriev I."/>
        </authorList>
    </citation>
    <scope>NUCLEOTIDE SEQUENCE</scope>
    <source>
        <strain evidence="1">CBS 269.34</strain>
    </source>
</reference>
<organism evidence="1 2">
    <name type="scientific">Lophium mytilinum</name>
    <dbReference type="NCBI Taxonomy" id="390894"/>
    <lineage>
        <taxon>Eukaryota</taxon>
        <taxon>Fungi</taxon>
        <taxon>Dikarya</taxon>
        <taxon>Ascomycota</taxon>
        <taxon>Pezizomycotina</taxon>
        <taxon>Dothideomycetes</taxon>
        <taxon>Pleosporomycetidae</taxon>
        <taxon>Mytilinidiales</taxon>
        <taxon>Mytilinidiaceae</taxon>
        <taxon>Lophium</taxon>
    </lineage>
</organism>